<evidence type="ECO:0000256" key="1">
    <source>
        <dbReference type="ARBA" id="ARBA00022737"/>
    </source>
</evidence>
<dbReference type="SUPFAM" id="SSF52540">
    <property type="entry name" value="P-loop containing nucleoside triphosphate hydrolases"/>
    <property type="match status" value="1"/>
</dbReference>
<dbReference type="STRING" id="2711.A0A067EG74"/>
<dbReference type="PANTHER" id="PTHR19211:SF14">
    <property type="entry name" value="ATP-BINDING CASSETTE SUB-FAMILY F MEMBER 1"/>
    <property type="match status" value="1"/>
</dbReference>
<accession>A0A067EG74</accession>
<dbReference type="PANTHER" id="PTHR19211">
    <property type="entry name" value="ATP-BINDING TRANSPORT PROTEIN-RELATED"/>
    <property type="match status" value="1"/>
</dbReference>
<proteinExistence type="predicted"/>
<dbReference type="EMBL" id="KK785001">
    <property type="protein sequence ID" value="KDO54088.1"/>
    <property type="molecule type" value="Genomic_DNA"/>
</dbReference>
<feature type="non-terminal residue" evidence="2">
    <location>
        <position position="1"/>
    </location>
</feature>
<evidence type="ECO:0008006" key="4">
    <source>
        <dbReference type="Google" id="ProtNLM"/>
    </source>
</evidence>
<protein>
    <recommendedName>
        <fullName evidence="4">ABC transporter domain-containing protein</fullName>
    </recommendedName>
</protein>
<evidence type="ECO:0000313" key="2">
    <source>
        <dbReference type="EMBL" id="KDO54088.1"/>
    </source>
</evidence>
<organism evidence="2 3">
    <name type="scientific">Citrus sinensis</name>
    <name type="common">Sweet orange</name>
    <name type="synonym">Citrus aurantium var. sinensis</name>
    <dbReference type="NCBI Taxonomy" id="2711"/>
    <lineage>
        <taxon>Eukaryota</taxon>
        <taxon>Viridiplantae</taxon>
        <taxon>Streptophyta</taxon>
        <taxon>Embryophyta</taxon>
        <taxon>Tracheophyta</taxon>
        <taxon>Spermatophyta</taxon>
        <taxon>Magnoliopsida</taxon>
        <taxon>eudicotyledons</taxon>
        <taxon>Gunneridae</taxon>
        <taxon>Pentapetalae</taxon>
        <taxon>rosids</taxon>
        <taxon>malvids</taxon>
        <taxon>Sapindales</taxon>
        <taxon>Rutaceae</taxon>
        <taxon>Aurantioideae</taxon>
        <taxon>Citrus</taxon>
    </lineage>
</organism>
<dbReference type="InterPro" id="IPR027417">
    <property type="entry name" value="P-loop_NTPase"/>
</dbReference>
<name>A0A067EG74_CITSI</name>
<keyword evidence="1" id="KW-0677">Repeat</keyword>
<evidence type="ECO:0000313" key="3">
    <source>
        <dbReference type="Proteomes" id="UP000027120"/>
    </source>
</evidence>
<keyword evidence="3" id="KW-1185">Reference proteome</keyword>
<dbReference type="AlphaFoldDB" id="A0A067EG74"/>
<dbReference type="Proteomes" id="UP000027120">
    <property type="component" value="Unassembled WGS sequence"/>
</dbReference>
<sequence>IKYFHEPTESTSPMLQLIEVISFSYPNLQDIRLSNVDMGIDMGTCVAIVGPNDTGKSPLPNLLAVRRRQKLRIGRHSRHLEDLLTMEEAVHAKLRKFGLPGHNHLTPIANLSGGQKVRVMFTLVSMYHLDTQSIVAVAVTLDEFAGGVVLVSHDSRLI</sequence>
<reference evidence="2 3" key="1">
    <citation type="submission" date="2014-04" db="EMBL/GenBank/DDBJ databases">
        <authorList>
            <consortium name="International Citrus Genome Consortium"/>
            <person name="Gmitter F."/>
            <person name="Chen C."/>
            <person name="Farmerie W."/>
            <person name="Harkins T."/>
            <person name="Desany B."/>
            <person name="Mohiuddin M."/>
            <person name="Kodira C."/>
            <person name="Borodovsky M."/>
            <person name="Lomsadze A."/>
            <person name="Burns P."/>
            <person name="Jenkins J."/>
            <person name="Prochnik S."/>
            <person name="Shu S."/>
            <person name="Chapman J."/>
            <person name="Pitluck S."/>
            <person name="Schmutz J."/>
            <person name="Rokhsar D."/>
        </authorList>
    </citation>
    <scope>NUCLEOTIDE SEQUENCE</scope>
</reference>
<dbReference type="Gene3D" id="3.40.50.300">
    <property type="entry name" value="P-loop containing nucleotide triphosphate hydrolases"/>
    <property type="match status" value="2"/>
</dbReference>
<dbReference type="SMR" id="A0A067EG74"/>
<dbReference type="InterPro" id="IPR050611">
    <property type="entry name" value="ABCF"/>
</dbReference>
<gene>
    <name evidence="2" type="ORF">CISIN_1g044538mg</name>
</gene>